<sequence length="335" mass="37159">MRPLTATRAPVIHRAKPMSGPDAEFQSADADADRAEPKLRLRGGRFFRRGKGRADPAPSRFSYRFQRWMLTPGIRLGVKIGVPLCAVVATVGLYFAAEDRREAVRAQVDNLITSFQERPEFMVKLMAIDGAGAGLADDIREVVPLDFPLSSWDLDVEQIRDTITGLDPVKSATVRIRPGGILQVDVVERQPVIVWRTREGIQLLDETGTHVAEIAARTERSDLPLIAGQGADQHVAEALELLATARSLGSRVRGLVRVGERRWDLVLDRGQRVMLPTERPVRALERVLAVNEVQDLLERDVAVVDMRIGARPTIRMTEAASADWWNTKVTKGNGQ</sequence>
<keyword evidence="12" id="KW-1185">Reference proteome</keyword>
<dbReference type="AlphaFoldDB" id="A0A238L1L7"/>
<dbReference type="InterPro" id="IPR045335">
    <property type="entry name" value="FtsQ_C_sf"/>
</dbReference>
<keyword evidence="7 9" id="KW-0472">Membrane</keyword>
<evidence type="ECO:0000256" key="4">
    <source>
        <dbReference type="ARBA" id="ARBA00022618"/>
    </source>
</evidence>
<name>A0A238L1L7_9RHOB</name>
<evidence type="ECO:0000313" key="12">
    <source>
        <dbReference type="Proteomes" id="UP000202485"/>
    </source>
</evidence>
<dbReference type="Gene3D" id="3.40.50.11690">
    <property type="entry name" value="Cell division protein FtsQ/DivIB"/>
    <property type="match status" value="1"/>
</dbReference>
<keyword evidence="2 9" id="KW-1003">Cell membrane</keyword>
<comment type="function">
    <text evidence="9">Essential cell division protein.</text>
</comment>
<keyword evidence="3 9" id="KW-0997">Cell inner membrane</keyword>
<dbReference type="RefSeq" id="WP_093964848.1">
    <property type="nucleotide sequence ID" value="NZ_FXYG01000004.1"/>
</dbReference>
<dbReference type="EMBL" id="FXYG01000004">
    <property type="protein sequence ID" value="SMX48226.1"/>
    <property type="molecule type" value="Genomic_DNA"/>
</dbReference>
<dbReference type="Pfam" id="PF03799">
    <property type="entry name" value="FtsQ_DivIB_C"/>
    <property type="match status" value="1"/>
</dbReference>
<evidence type="ECO:0000256" key="7">
    <source>
        <dbReference type="ARBA" id="ARBA00023136"/>
    </source>
</evidence>
<evidence type="ECO:0000256" key="9">
    <source>
        <dbReference type="HAMAP-Rule" id="MF_00911"/>
    </source>
</evidence>
<dbReference type="InterPro" id="IPR005548">
    <property type="entry name" value="Cell_div_FtsQ/DivIB_C"/>
</dbReference>
<dbReference type="Proteomes" id="UP000202485">
    <property type="component" value="Unassembled WGS sequence"/>
</dbReference>
<accession>A0A238L1L7</accession>
<dbReference type="GO" id="GO:0005886">
    <property type="term" value="C:plasma membrane"/>
    <property type="evidence" value="ECO:0007669"/>
    <property type="project" value="UniProtKB-SubCell"/>
</dbReference>
<dbReference type="HAMAP" id="MF_00911">
    <property type="entry name" value="FtsQ_subfam"/>
    <property type="match status" value="1"/>
</dbReference>
<protein>
    <recommendedName>
        <fullName evidence="9">Cell division protein FtsQ</fullName>
    </recommendedName>
</protein>
<evidence type="ECO:0000256" key="2">
    <source>
        <dbReference type="ARBA" id="ARBA00022475"/>
    </source>
</evidence>
<evidence type="ECO:0000313" key="11">
    <source>
        <dbReference type="EMBL" id="SMX48226.1"/>
    </source>
</evidence>
<comment type="subcellular location">
    <subcellularLocation>
        <location evidence="9">Cell inner membrane</location>
        <topology evidence="9">Single-pass type II membrane protein</topology>
    </subcellularLocation>
    <subcellularLocation>
        <location evidence="1">Membrane</location>
    </subcellularLocation>
    <text evidence="9">Localizes to the division septum.</text>
</comment>
<keyword evidence="6 9" id="KW-1133">Transmembrane helix</keyword>
<feature type="domain" description="POTRA" evidence="10">
    <location>
        <begin position="121"/>
        <end position="189"/>
    </location>
</feature>
<dbReference type="GO" id="GO:0043093">
    <property type="term" value="P:FtsZ-dependent cytokinesis"/>
    <property type="evidence" value="ECO:0007669"/>
    <property type="project" value="UniProtKB-UniRule"/>
</dbReference>
<dbReference type="InterPro" id="IPR013685">
    <property type="entry name" value="POTRA_FtsQ_type"/>
</dbReference>
<evidence type="ECO:0000259" key="10">
    <source>
        <dbReference type="PROSITE" id="PS51779"/>
    </source>
</evidence>
<dbReference type="Pfam" id="PF08478">
    <property type="entry name" value="POTRA_1"/>
    <property type="match status" value="1"/>
</dbReference>
<reference evidence="12" key="1">
    <citation type="submission" date="2017-05" db="EMBL/GenBank/DDBJ databases">
        <authorList>
            <person name="Rodrigo-Torres L."/>
            <person name="Arahal R. D."/>
            <person name="Lucena T."/>
        </authorList>
    </citation>
    <scope>NUCLEOTIDE SEQUENCE [LARGE SCALE GENOMIC DNA]</scope>
    <source>
        <strain evidence="12">CECT 8715</strain>
    </source>
</reference>
<dbReference type="PROSITE" id="PS51779">
    <property type="entry name" value="POTRA"/>
    <property type="match status" value="1"/>
</dbReference>
<keyword evidence="8 9" id="KW-0131">Cell cycle</keyword>
<evidence type="ECO:0000256" key="5">
    <source>
        <dbReference type="ARBA" id="ARBA00022692"/>
    </source>
</evidence>
<dbReference type="PANTHER" id="PTHR35851:SF1">
    <property type="entry name" value="CELL DIVISION PROTEIN FTSQ"/>
    <property type="match status" value="1"/>
</dbReference>
<gene>
    <name evidence="9" type="primary">ftsQ</name>
    <name evidence="11" type="ORF">RUA8715_03388</name>
</gene>
<dbReference type="GO" id="GO:0090529">
    <property type="term" value="P:cell septum assembly"/>
    <property type="evidence" value="ECO:0007669"/>
    <property type="project" value="InterPro"/>
</dbReference>
<proteinExistence type="inferred from homology"/>
<comment type="similarity">
    <text evidence="9">Belongs to the FtsQ/DivIB family. FtsQ subfamily.</text>
</comment>
<dbReference type="GO" id="GO:0032153">
    <property type="term" value="C:cell division site"/>
    <property type="evidence" value="ECO:0007669"/>
    <property type="project" value="UniProtKB-UniRule"/>
</dbReference>
<evidence type="ECO:0000256" key="8">
    <source>
        <dbReference type="ARBA" id="ARBA00023306"/>
    </source>
</evidence>
<organism evidence="11 12">
    <name type="scientific">Ruegeria arenilitoris</name>
    <dbReference type="NCBI Taxonomy" id="1173585"/>
    <lineage>
        <taxon>Bacteria</taxon>
        <taxon>Pseudomonadati</taxon>
        <taxon>Pseudomonadota</taxon>
        <taxon>Alphaproteobacteria</taxon>
        <taxon>Rhodobacterales</taxon>
        <taxon>Roseobacteraceae</taxon>
        <taxon>Ruegeria</taxon>
    </lineage>
</organism>
<dbReference type="InterPro" id="IPR034746">
    <property type="entry name" value="POTRA"/>
</dbReference>
<evidence type="ECO:0000256" key="1">
    <source>
        <dbReference type="ARBA" id="ARBA00004370"/>
    </source>
</evidence>
<keyword evidence="5 9" id="KW-0812">Transmembrane</keyword>
<keyword evidence="4 9" id="KW-0132">Cell division</keyword>
<evidence type="ECO:0000256" key="3">
    <source>
        <dbReference type="ARBA" id="ARBA00022519"/>
    </source>
</evidence>
<evidence type="ECO:0000256" key="6">
    <source>
        <dbReference type="ARBA" id="ARBA00022989"/>
    </source>
</evidence>
<dbReference type="InterPro" id="IPR026579">
    <property type="entry name" value="FtsQ"/>
</dbReference>
<dbReference type="PANTHER" id="PTHR35851">
    <property type="entry name" value="CELL DIVISION PROTEIN FTSQ"/>
    <property type="match status" value="1"/>
</dbReference>
<dbReference type="OrthoDB" id="9783091at2"/>